<evidence type="ECO:0000256" key="1">
    <source>
        <dbReference type="SAM" id="SignalP"/>
    </source>
</evidence>
<dbReference type="Gene3D" id="3.10.450.360">
    <property type="match status" value="1"/>
</dbReference>
<evidence type="ECO:0000313" key="3">
    <source>
        <dbReference type="Proteomes" id="UP000182248"/>
    </source>
</evidence>
<name>A0A1K1NF80_9FLAO</name>
<proteinExistence type="predicted"/>
<reference evidence="2 3" key="1">
    <citation type="submission" date="2016-11" db="EMBL/GenBank/DDBJ databases">
        <authorList>
            <person name="Jaros S."/>
            <person name="Januszkiewicz K."/>
            <person name="Wedrychowicz H."/>
        </authorList>
    </citation>
    <scope>NUCLEOTIDE SEQUENCE [LARGE SCALE GENOMIC DNA]</scope>
    <source>
        <strain evidence="2 3">CGMCC 1.12145</strain>
    </source>
</reference>
<gene>
    <name evidence="2" type="ORF">SAMN02927921_01231</name>
</gene>
<dbReference type="SUPFAM" id="SSF160574">
    <property type="entry name" value="BT0923-like"/>
    <property type="match status" value="1"/>
</dbReference>
<dbReference type="EMBL" id="FPJE01000005">
    <property type="protein sequence ID" value="SFW33972.1"/>
    <property type="molecule type" value="Genomic_DNA"/>
</dbReference>
<dbReference type="RefSeq" id="WP_072316479.1">
    <property type="nucleotide sequence ID" value="NZ_FPJE01000005.1"/>
</dbReference>
<keyword evidence="1" id="KW-0732">Signal</keyword>
<organism evidence="2 3">
    <name type="scientific">Sinomicrobium oceani</name>
    <dbReference type="NCBI Taxonomy" id="1150368"/>
    <lineage>
        <taxon>Bacteria</taxon>
        <taxon>Pseudomonadati</taxon>
        <taxon>Bacteroidota</taxon>
        <taxon>Flavobacteriia</taxon>
        <taxon>Flavobacteriales</taxon>
        <taxon>Flavobacteriaceae</taxon>
        <taxon>Sinomicrobium</taxon>
    </lineage>
</organism>
<accession>A0A1K1NF80</accession>
<feature type="signal peptide" evidence="1">
    <location>
        <begin position="1"/>
        <end position="19"/>
    </location>
</feature>
<feature type="chain" id="PRO_5012588790" description="Beta-lactamase-inhibitor-like, PepSY-like" evidence="1">
    <location>
        <begin position="20"/>
        <end position="98"/>
    </location>
</feature>
<dbReference type="AlphaFoldDB" id="A0A1K1NF80"/>
<evidence type="ECO:0000313" key="2">
    <source>
        <dbReference type="EMBL" id="SFW33972.1"/>
    </source>
</evidence>
<dbReference type="OrthoDB" id="1099258at2"/>
<protein>
    <recommendedName>
        <fullName evidence="4">Beta-lactamase-inhibitor-like, PepSY-like</fullName>
    </recommendedName>
</protein>
<evidence type="ECO:0008006" key="4">
    <source>
        <dbReference type="Google" id="ProtNLM"/>
    </source>
</evidence>
<dbReference type="Proteomes" id="UP000182248">
    <property type="component" value="Unassembled WGS sequence"/>
</dbReference>
<sequence>MKKLVLAAALVFGGFATQAATIIDSNENVVIAVNQEEFTEISADEVPSAITEALERDYAGASIDKAYKNEAKEYKLEISMGEQSGVLYANENGEWIQK</sequence>
<keyword evidence="3" id="KW-1185">Reference proteome</keyword>